<dbReference type="InterPro" id="IPR002355">
    <property type="entry name" value="Cu_oxidase_Cu_BS"/>
</dbReference>
<reference evidence="6" key="1">
    <citation type="submission" date="2022-09" db="EMBL/GenBank/DDBJ databases">
        <title>Tahibacter sp. nov., isolated from a fresh water.</title>
        <authorList>
            <person name="Baek J.H."/>
            <person name="Lee J.K."/>
            <person name="Kim J.M."/>
            <person name="Jeon C.O."/>
        </authorList>
    </citation>
    <scope>NUCLEOTIDE SEQUENCE</scope>
    <source>
        <strain evidence="6">W38</strain>
    </source>
</reference>
<keyword evidence="2" id="KW-0560">Oxidoreductase</keyword>
<organism evidence="6 7">
    <name type="scientific">Tahibacter amnicola</name>
    <dbReference type="NCBI Taxonomy" id="2976241"/>
    <lineage>
        <taxon>Bacteria</taxon>
        <taxon>Pseudomonadati</taxon>
        <taxon>Pseudomonadota</taxon>
        <taxon>Gammaproteobacteria</taxon>
        <taxon>Lysobacterales</taxon>
        <taxon>Rhodanobacteraceae</taxon>
        <taxon>Tahibacter</taxon>
    </lineage>
</organism>
<evidence type="ECO:0000259" key="3">
    <source>
        <dbReference type="Pfam" id="PF00394"/>
    </source>
</evidence>
<dbReference type="InterPro" id="IPR001117">
    <property type="entry name" value="Cu-oxidase_2nd"/>
</dbReference>
<dbReference type="InterPro" id="IPR011707">
    <property type="entry name" value="Cu-oxidase-like_N"/>
</dbReference>
<dbReference type="PROSITE" id="PS00080">
    <property type="entry name" value="MULTICOPPER_OXIDASE2"/>
    <property type="match status" value="1"/>
</dbReference>
<name>A0ABY6BN22_9GAMM</name>
<dbReference type="InterPro" id="IPR008972">
    <property type="entry name" value="Cupredoxin"/>
</dbReference>
<feature type="domain" description="Plastocyanin-like" evidence="5">
    <location>
        <begin position="125"/>
        <end position="217"/>
    </location>
</feature>
<evidence type="ECO:0000259" key="5">
    <source>
        <dbReference type="Pfam" id="PF07732"/>
    </source>
</evidence>
<dbReference type="Pfam" id="PF00394">
    <property type="entry name" value="Cu-oxidase"/>
    <property type="match status" value="1"/>
</dbReference>
<dbReference type="Proteomes" id="UP001064632">
    <property type="component" value="Chromosome"/>
</dbReference>
<evidence type="ECO:0000259" key="4">
    <source>
        <dbReference type="Pfam" id="PF07731"/>
    </source>
</evidence>
<evidence type="ECO:0000256" key="1">
    <source>
        <dbReference type="ARBA" id="ARBA00022723"/>
    </source>
</evidence>
<sequence>MDSSPYRPDRKRRRLLIALAAGIPATGLLAFSQRWFAAPSGASVPPAPRPPAPATEVTPDLKAPVVADSPFTQPLRIPGREGLMAQTPRGSALRLVAKEGAFPLFGGPETALWHYNARIDETIVANPLLAIGRGEPLDVTLENALAEPTTIHWHGLAVDEANDGSGLHPVAPGKKRRYTLRVENRAGLYWYHAHPHQLTGKQIQRGLAGLLLVDDEEELTLRKRLRLPWGERDIPLMISDKQVNDRNEIVYKDNPDDWIGNRVLVNWTAGAYLDVKSTLYRFRLINTSNARVFRPAFLHRGRPLAFHLIGTDGGLLEKPWRVDDLFLAPAQRADVLVSFAEVGEGESVILTSLDYVAMENEDDSGPLQPHLMADHPGAVPMGGRMELMEFRIGAADPKDSPAPLPPKLCNFPKPAVEVTPVRKFRLSLDAEGVWHINDWNMHASGHDAQFVVRRGTCEIWEIHNAMASMPHPIHIHGFQFHVLSRTISPPDIRARAVVPGGLGPQDLGLLDTILVWPGETVRIALDFSQPFKGRQRYMLHCHNLEHEDMGMMVTFAVTDDAPVLPVG</sequence>
<feature type="domain" description="Plastocyanin-like" evidence="3">
    <location>
        <begin position="279"/>
        <end position="341"/>
    </location>
</feature>
<dbReference type="Pfam" id="PF07732">
    <property type="entry name" value="Cu-oxidase_3"/>
    <property type="match status" value="1"/>
</dbReference>
<feature type="domain" description="Plastocyanin-like" evidence="4">
    <location>
        <begin position="445"/>
        <end position="559"/>
    </location>
</feature>
<dbReference type="InterPro" id="IPR045087">
    <property type="entry name" value="Cu-oxidase_fam"/>
</dbReference>
<dbReference type="InterPro" id="IPR011706">
    <property type="entry name" value="Cu-oxidase_C"/>
</dbReference>
<dbReference type="SUPFAM" id="SSF49503">
    <property type="entry name" value="Cupredoxins"/>
    <property type="match status" value="3"/>
</dbReference>
<evidence type="ECO:0000313" key="7">
    <source>
        <dbReference type="Proteomes" id="UP001064632"/>
    </source>
</evidence>
<protein>
    <submittedName>
        <fullName evidence="6">Multicopper oxidase domain-containing protein</fullName>
    </submittedName>
</protein>
<evidence type="ECO:0000256" key="2">
    <source>
        <dbReference type="ARBA" id="ARBA00023002"/>
    </source>
</evidence>
<evidence type="ECO:0000313" key="6">
    <source>
        <dbReference type="EMBL" id="UXI70460.1"/>
    </source>
</evidence>
<keyword evidence="7" id="KW-1185">Reference proteome</keyword>
<dbReference type="PANTHER" id="PTHR48267">
    <property type="entry name" value="CUPREDOXIN SUPERFAMILY PROTEIN"/>
    <property type="match status" value="1"/>
</dbReference>
<dbReference type="RefSeq" id="WP_261697408.1">
    <property type="nucleotide sequence ID" value="NZ_CP104694.1"/>
</dbReference>
<dbReference type="EMBL" id="CP104694">
    <property type="protein sequence ID" value="UXI70460.1"/>
    <property type="molecule type" value="Genomic_DNA"/>
</dbReference>
<keyword evidence="1" id="KW-0479">Metal-binding</keyword>
<dbReference type="PANTHER" id="PTHR48267:SF1">
    <property type="entry name" value="BILIRUBIN OXIDASE"/>
    <property type="match status" value="1"/>
</dbReference>
<gene>
    <name evidence="6" type="ORF">N4264_12735</name>
</gene>
<accession>A0ABY6BN22</accession>
<dbReference type="Pfam" id="PF07731">
    <property type="entry name" value="Cu-oxidase_2"/>
    <property type="match status" value="1"/>
</dbReference>
<proteinExistence type="predicted"/>
<dbReference type="Gene3D" id="2.60.40.420">
    <property type="entry name" value="Cupredoxins - blue copper proteins"/>
    <property type="match status" value="3"/>
</dbReference>